<dbReference type="EMBL" id="JASCZI010273910">
    <property type="protein sequence ID" value="MED6225473.1"/>
    <property type="molecule type" value="Genomic_DNA"/>
</dbReference>
<evidence type="ECO:0000313" key="2">
    <source>
        <dbReference type="Proteomes" id="UP001341840"/>
    </source>
</evidence>
<sequence length="76" mass="8704">TPRMLTLSGVVPNVHCQMSSFRTSEKPVLGARLRCGHLTIICRYCPLLWRGGGQKHKVSISRWASARLPYRMWHIT</sequence>
<comment type="caution">
    <text evidence="1">The sequence shown here is derived from an EMBL/GenBank/DDBJ whole genome shotgun (WGS) entry which is preliminary data.</text>
</comment>
<dbReference type="Proteomes" id="UP001341840">
    <property type="component" value="Unassembled WGS sequence"/>
</dbReference>
<reference evidence="1 2" key="1">
    <citation type="journal article" date="2023" name="Plants (Basel)">
        <title>Bridging the Gap: Combining Genomics and Transcriptomics Approaches to Understand Stylosanthes scabra, an Orphan Legume from the Brazilian Caatinga.</title>
        <authorList>
            <person name="Ferreira-Neto J.R.C."/>
            <person name="da Silva M.D."/>
            <person name="Binneck E."/>
            <person name="de Melo N.F."/>
            <person name="da Silva R.H."/>
            <person name="de Melo A.L.T.M."/>
            <person name="Pandolfi V."/>
            <person name="Bustamante F.O."/>
            <person name="Brasileiro-Vidal A.C."/>
            <person name="Benko-Iseppon A.M."/>
        </authorList>
    </citation>
    <scope>NUCLEOTIDE SEQUENCE [LARGE SCALE GENOMIC DNA]</scope>
    <source>
        <tissue evidence="1">Leaves</tissue>
    </source>
</reference>
<gene>
    <name evidence="1" type="ORF">PIB30_094066</name>
</gene>
<organism evidence="1 2">
    <name type="scientific">Stylosanthes scabra</name>
    <dbReference type="NCBI Taxonomy" id="79078"/>
    <lineage>
        <taxon>Eukaryota</taxon>
        <taxon>Viridiplantae</taxon>
        <taxon>Streptophyta</taxon>
        <taxon>Embryophyta</taxon>
        <taxon>Tracheophyta</taxon>
        <taxon>Spermatophyta</taxon>
        <taxon>Magnoliopsida</taxon>
        <taxon>eudicotyledons</taxon>
        <taxon>Gunneridae</taxon>
        <taxon>Pentapetalae</taxon>
        <taxon>rosids</taxon>
        <taxon>fabids</taxon>
        <taxon>Fabales</taxon>
        <taxon>Fabaceae</taxon>
        <taxon>Papilionoideae</taxon>
        <taxon>50 kb inversion clade</taxon>
        <taxon>dalbergioids sensu lato</taxon>
        <taxon>Dalbergieae</taxon>
        <taxon>Pterocarpus clade</taxon>
        <taxon>Stylosanthes</taxon>
    </lineage>
</organism>
<evidence type="ECO:0000313" key="1">
    <source>
        <dbReference type="EMBL" id="MED6225473.1"/>
    </source>
</evidence>
<proteinExistence type="predicted"/>
<keyword evidence="2" id="KW-1185">Reference proteome</keyword>
<protein>
    <submittedName>
        <fullName evidence="1">Uncharacterized protein</fullName>
    </submittedName>
</protein>
<accession>A0ABU6ZTZ1</accession>
<name>A0ABU6ZTZ1_9FABA</name>
<feature type="non-terminal residue" evidence="1">
    <location>
        <position position="1"/>
    </location>
</feature>